<feature type="region of interest" description="Disordered" evidence="5">
    <location>
        <begin position="1154"/>
        <end position="1173"/>
    </location>
</feature>
<gene>
    <name evidence="7" type="primary">EXOC1</name>
    <name evidence="7" type="ORF">LCER1_G006405</name>
</gene>
<feature type="region of interest" description="Disordered" evidence="5">
    <location>
        <begin position="199"/>
        <end position="643"/>
    </location>
</feature>
<evidence type="ECO:0000313" key="8">
    <source>
        <dbReference type="Proteomes" id="UP000481288"/>
    </source>
</evidence>
<feature type="compositionally biased region" description="Basic and acidic residues" evidence="5">
    <location>
        <begin position="545"/>
        <end position="562"/>
    </location>
</feature>
<evidence type="ECO:0000256" key="2">
    <source>
        <dbReference type="ARBA" id="ARBA00022448"/>
    </source>
</evidence>
<evidence type="ECO:0000256" key="4">
    <source>
        <dbReference type="ARBA" id="ARBA00023054"/>
    </source>
</evidence>
<dbReference type="InterPro" id="IPR048628">
    <property type="entry name" value="Sec3_C"/>
</dbReference>
<dbReference type="Pfam" id="PF09763">
    <property type="entry name" value="Sec3_CC"/>
    <property type="match status" value="1"/>
</dbReference>
<dbReference type="GO" id="GO:0000145">
    <property type="term" value="C:exocyst"/>
    <property type="evidence" value="ECO:0007669"/>
    <property type="project" value="InterPro"/>
</dbReference>
<dbReference type="GO" id="GO:0006893">
    <property type="term" value="P:Golgi to plasma membrane transport"/>
    <property type="evidence" value="ECO:0007669"/>
    <property type="project" value="TreeGrafter"/>
</dbReference>
<feature type="compositionally biased region" description="Pro residues" evidence="5">
    <location>
        <begin position="715"/>
        <end position="725"/>
    </location>
</feature>
<name>A0A7D8YJS4_9HELO</name>
<feature type="compositionally biased region" description="Pro residues" evidence="5">
    <location>
        <begin position="613"/>
        <end position="626"/>
    </location>
</feature>
<evidence type="ECO:0000313" key="7">
    <source>
        <dbReference type="EMBL" id="TVY51788.1"/>
    </source>
</evidence>
<feature type="compositionally biased region" description="Low complexity" evidence="5">
    <location>
        <begin position="259"/>
        <end position="283"/>
    </location>
</feature>
<feature type="compositionally biased region" description="Pro residues" evidence="5">
    <location>
        <begin position="247"/>
        <end position="257"/>
    </location>
</feature>
<evidence type="ECO:0000256" key="3">
    <source>
        <dbReference type="ARBA" id="ARBA00022483"/>
    </source>
</evidence>
<keyword evidence="8" id="KW-1185">Reference proteome</keyword>
<feature type="compositionally biased region" description="Polar residues" evidence="5">
    <location>
        <begin position="395"/>
        <end position="404"/>
    </location>
</feature>
<dbReference type="CDD" id="cd13315">
    <property type="entry name" value="PH_Sec3"/>
    <property type="match status" value="1"/>
</dbReference>
<dbReference type="PANTHER" id="PTHR16092">
    <property type="entry name" value="SEC3/SYNTAXIN-RELATED"/>
    <property type="match status" value="1"/>
</dbReference>
<comment type="similarity">
    <text evidence="1">Belongs to the SEC3 family.</text>
</comment>
<dbReference type="Gene3D" id="2.30.29.90">
    <property type="match status" value="1"/>
</dbReference>
<feature type="region of interest" description="Disordered" evidence="5">
    <location>
        <begin position="669"/>
        <end position="701"/>
    </location>
</feature>
<dbReference type="InterPro" id="IPR028258">
    <property type="entry name" value="Sec3-PIP2_bind"/>
</dbReference>
<feature type="compositionally biased region" description="Low complexity" evidence="5">
    <location>
        <begin position="593"/>
        <end position="612"/>
    </location>
</feature>
<dbReference type="FunFam" id="2.30.29.90:FF:000003">
    <property type="entry name" value="Exocyst complex component Sec3"/>
    <property type="match status" value="1"/>
</dbReference>
<evidence type="ECO:0000259" key="6">
    <source>
        <dbReference type="SMART" id="SM01313"/>
    </source>
</evidence>
<dbReference type="GO" id="GO:0006887">
    <property type="term" value="P:exocytosis"/>
    <property type="evidence" value="ECO:0007669"/>
    <property type="project" value="UniProtKB-KW"/>
</dbReference>
<protein>
    <submittedName>
        <fullName evidence="7">Exocyst complex component 1</fullName>
    </submittedName>
</protein>
<dbReference type="Pfam" id="PF15277">
    <property type="entry name" value="Sec3-PIP2_bind"/>
    <property type="match status" value="1"/>
</dbReference>
<keyword evidence="4" id="KW-0175">Coiled coil</keyword>
<feature type="region of interest" description="Disordered" evidence="5">
    <location>
        <begin position="1"/>
        <end position="25"/>
    </location>
</feature>
<dbReference type="GO" id="GO:0005886">
    <property type="term" value="C:plasma membrane"/>
    <property type="evidence" value="ECO:0007669"/>
    <property type="project" value="TreeGrafter"/>
</dbReference>
<evidence type="ECO:0000256" key="5">
    <source>
        <dbReference type="SAM" id="MobiDB-lite"/>
    </source>
</evidence>
<keyword evidence="2" id="KW-0813">Transport</keyword>
<proteinExistence type="inferred from homology"/>
<dbReference type="OrthoDB" id="27109at2759"/>
<sequence length="1580" mass="175145">MEGSSTNGPGGVNGSNGMTRAERFEDEKRRIIESCFGKKEDDGSLAESYITHIRIIEDAAYPSSPPPPNSSPDTKKPRLVIVAVRRSGRVRMHKARENANGSFSIGKTWSLDDLTGIKSFSSAVSATMTEEQQKQWAGGVGFVVSLGKPYYWQANTAKEKQFFIASLVKIFTKYTGGKSPELIGFEPSEREQLLGVSAAARPPPPSLQPGGGATRPSYGQAPNRPPRREPSQEPVLRKQPSRDAVQRPPPPMLPPPSGTSSFTSQTSRPPSRPSSRPRLETSPNGSTEGSVPAIPRNQQNQQNQPVLKRIAGTNGGQESFGRSEENLGLPPRSRGGLNGVPNGPGRFQDRSMTPNSLRSVTPESSISSNKDTQGDVPPVPAPLALPPDRRRPPIQNISSSSRQRGPNLDDNMVPSPLVSPGMRRDDTKPPVRDELRLPARDEMRPPTRDKIQPPARDEMRPPTRDKIQPPARDEMRPPTRDKMQLPARDEMRLPSRDEMRPPTRDEIRPPVRDEVRPPVRDGMRPPARSIERIIPPERIQTPERTQPERTQPERIQIPERNAETIPANITPAKLDEPSKTSPIRNLPDITDRTASIKSSTSIPSASPTESAVAPPPPPAAVPVPEEPPAEEARPGLGPMIKKKSKGDIANSFLKAAKTANALNSFKPRAGGAAERLREMQAKTSTEGPDGITGVVPAPSLVRSMSGDVPTVSTPLPTPSTPQAPVVPVPVEKLSPRKPADPIPEVKITVPQARQSGGVEGPVQAVKENISIDKSKVREPRRPKPPSETMQKELASLGIDPSILTGRGTELVDLWEQFGWVAEGIRTKNVDQMQDEIERELNKAQAGGWMSRIDDEDERVAAVMKGLDKTIEECDELDGLLTLYNVELSTLNEDIAYIEAQGQGLQVQAANQKLLYAELKSLLDTIAISSEQLGSLREASLESPRGLEQIETSLVTLYKAMLTIDPSLSLSGPRPSVDGSVVSGKQGGYGNSEIGSMRVLQEKKDVYGNEIAMFLRRLKPFLQVKFAAAVDETRKALEREKGNNLTRAAGKAKLDPRNHDLSRNVLWRYSPLMLFSREVDRLEWEDLIKTYEMVCRPLYQDEFRDAVFAWKRVGRKTTGDEGDILFTSQIEKQTENIATTARKLTVKRSQTLAKSLRSPIGDNNSKTSLDKSSDGRLQPYEVFAGVLDEMIPIMSIEQNFVVEFFHVTSLEQHDFPDAVAAAPPDRRLGGDLRRPRVMDPNRDLARLVVQSMEEVFAFFPADMQALVDWTIQADPLQGVGVIAAIERKLVEFEESNQEYLARTFQKIHTRLLGLFNKFLDEQIRAIEDTKVKIKKRKGVIAFIRIFPSFSLSLETLLISADDLEIRDTINRAYARINRTMFESLKVIARENPSAQTAGTDPEDKEALNYQILLIENMNHYLEEVDARSNPVLDDWKQNAAQEMHEHMSLYLGAVIRRPLGKLLDFLESTESLMLSRQPGEPMSQISGMPSHSKSTFKKILAGYDSKEIRRGIETLKKRVEKHFGDADDPGLSRSLVAKVIQNCEQYYEKVGDRILTISRDVYDGDVIAEWTKGDVSAAFRK</sequence>
<dbReference type="SMART" id="SM01313">
    <property type="entry name" value="Sec3-PIP2_bind"/>
    <property type="match status" value="1"/>
</dbReference>
<dbReference type="Proteomes" id="UP000481288">
    <property type="component" value="Unassembled WGS sequence"/>
</dbReference>
<dbReference type="InterPro" id="IPR019160">
    <property type="entry name" value="Sec3_CC"/>
</dbReference>
<keyword evidence="3" id="KW-0268">Exocytosis</keyword>
<comment type="caution">
    <text evidence="7">The sequence shown here is derived from an EMBL/GenBank/DDBJ whole genome shotgun (WGS) entry which is preliminary data.</text>
</comment>
<dbReference type="GO" id="GO:0005546">
    <property type="term" value="F:phosphatidylinositol-4,5-bisphosphate binding"/>
    <property type="evidence" value="ECO:0007669"/>
    <property type="project" value="TreeGrafter"/>
</dbReference>
<feature type="domain" description="Exocyst complex component Sec3 PIP2-binding N-terminal" evidence="6">
    <location>
        <begin position="73"/>
        <end position="174"/>
    </location>
</feature>
<organism evidence="7 8">
    <name type="scientific">Lachnellula cervina</name>
    <dbReference type="NCBI Taxonomy" id="1316786"/>
    <lineage>
        <taxon>Eukaryota</taxon>
        <taxon>Fungi</taxon>
        <taxon>Dikarya</taxon>
        <taxon>Ascomycota</taxon>
        <taxon>Pezizomycotina</taxon>
        <taxon>Leotiomycetes</taxon>
        <taxon>Helotiales</taxon>
        <taxon>Lachnaceae</taxon>
        <taxon>Lachnellula</taxon>
    </lineage>
</organism>
<feature type="compositionally biased region" description="Basic and acidic residues" evidence="5">
    <location>
        <begin position="422"/>
        <end position="535"/>
    </location>
</feature>
<reference evidence="7 8" key="1">
    <citation type="submission" date="2018-05" db="EMBL/GenBank/DDBJ databases">
        <title>Whole genome sequencing for identification of molecular markers to develop diagnostic detection tools for the regulated plant pathogen Lachnellula willkommii.</title>
        <authorList>
            <person name="Giroux E."/>
            <person name="Bilodeau G."/>
        </authorList>
    </citation>
    <scope>NUCLEOTIDE SEQUENCE [LARGE SCALE GENOMIC DNA]</scope>
    <source>
        <strain evidence="7 8">CBS 625.97</strain>
    </source>
</reference>
<dbReference type="PANTHER" id="PTHR16092:SF14">
    <property type="entry name" value="EXOCYST COMPLEX COMPONENT 1 ISOFORM X1"/>
    <property type="match status" value="1"/>
</dbReference>
<accession>A0A7D8YJS4</accession>
<feature type="region of interest" description="Disordered" evidence="5">
    <location>
        <begin position="706"/>
        <end position="725"/>
    </location>
</feature>
<evidence type="ECO:0000256" key="1">
    <source>
        <dbReference type="ARBA" id="ARBA00006518"/>
    </source>
</evidence>
<dbReference type="EMBL" id="QGMG01000734">
    <property type="protein sequence ID" value="TVY51788.1"/>
    <property type="molecule type" value="Genomic_DNA"/>
</dbReference>
<feature type="compositionally biased region" description="Polar residues" evidence="5">
    <location>
        <begin position="350"/>
        <end position="371"/>
    </location>
</feature>
<dbReference type="Pfam" id="PF20654">
    <property type="entry name" value="Sec3_C-term"/>
    <property type="match status" value="1"/>
</dbReference>